<accession>A0A9D1T6W7</accession>
<name>A0A9D1T6W7_9FIRM</name>
<dbReference type="Proteomes" id="UP000886723">
    <property type="component" value="Unassembled WGS sequence"/>
</dbReference>
<reference evidence="1" key="2">
    <citation type="journal article" date="2021" name="PeerJ">
        <title>Extensive microbial diversity within the chicken gut microbiome revealed by metagenomics and culture.</title>
        <authorList>
            <person name="Gilroy R."/>
            <person name="Ravi A."/>
            <person name="Getino M."/>
            <person name="Pursley I."/>
            <person name="Horton D.L."/>
            <person name="Alikhan N.F."/>
            <person name="Baker D."/>
            <person name="Gharbi K."/>
            <person name="Hall N."/>
            <person name="Watson M."/>
            <person name="Adriaenssens E.M."/>
            <person name="Foster-Nyarko E."/>
            <person name="Jarju S."/>
            <person name="Secka A."/>
            <person name="Antonio M."/>
            <person name="Oren A."/>
            <person name="Chaudhuri R.R."/>
            <person name="La Ragione R."/>
            <person name="Hildebrand F."/>
            <person name="Pallen M.J."/>
        </authorList>
    </citation>
    <scope>NUCLEOTIDE SEQUENCE</scope>
    <source>
        <strain evidence="1">ChiBcec2-4451</strain>
    </source>
</reference>
<reference evidence="1" key="1">
    <citation type="submission" date="2020-10" db="EMBL/GenBank/DDBJ databases">
        <authorList>
            <person name="Gilroy R."/>
        </authorList>
    </citation>
    <scope>NUCLEOTIDE SEQUENCE</scope>
    <source>
        <strain evidence="1">ChiBcec2-4451</strain>
    </source>
</reference>
<proteinExistence type="predicted"/>
<organism evidence="1 2">
    <name type="scientific">Candidatus Pullilachnospira stercoravium</name>
    <dbReference type="NCBI Taxonomy" id="2840913"/>
    <lineage>
        <taxon>Bacteria</taxon>
        <taxon>Bacillati</taxon>
        <taxon>Bacillota</taxon>
        <taxon>Clostridia</taxon>
        <taxon>Lachnospirales</taxon>
        <taxon>Lachnospiraceae</taxon>
        <taxon>Lachnospiraceae incertae sedis</taxon>
        <taxon>Candidatus Pullilachnospira</taxon>
    </lineage>
</organism>
<dbReference type="EMBL" id="DVON01000280">
    <property type="protein sequence ID" value="HIV14080.1"/>
    <property type="molecule type" value="Genomic_DNA"/>
</dbReference>
<protein>
    <submittedName>
        <fullName evidence="1">Uncharacterized protein</fullName>
    </submittedName>
</protein>
<dbReference type="AlphaFoldDB" id="A0A9D1T6W7"/>
<sequence length="49" mass="5846">MKKPLHQEVFLQDPSAGLLMRRFLLYPRVFRFRVARKEFPLKKEGGSNL</sequence>
<evidence type="ECO:0000313" key="1">
    <source>
        <dbReference type="EMBL" id="HIV14080.1"/>
    </source>
</evidence>
<gene>
    <name evidence="1" type="ORF">IAA63_13225</name>
</gene>
<evidence type="ECO:0000313" key="2">
    <source>
        <dbReference type="Proteomes" id="UP000886723"/>
    </source>
</evidence>
<comment type="caution">
    <text evidence="1">The sequence shown here is derived from an EMBL/GenBank/DDBJ whole genome shotgun (WGS) entry which is preliminary data.</text>
</comment>